<dbReference type="GO" id="GO:0000902">
    <property type="term" value="P:cell morphogenesis"/>
    <property type="evidence" value="ECO:0007669"/>
    <property type="project" value="TreeGrafter"/>
</dbReference>
<feature type="region of interest" description="Disordered" evidence="3">
    <location>
        <begin position="282"/>
        <end position="302"/>
    </location>
</feature>
<dbReference type="GO" id="GO:0003779">
    <property type="term" value="F:actin binding"/>
    <property type="evidence" value="ECO:0007669"/>
    <property type="project" value="InterPro"/>
</dbReference>
<protein>
    <recommendedName>
        <fullName evidence="2">Adenylyl cyclase-associated protein</fullName>
    </recommendedName>
</protein>
<dbReference type="InterPro" id="IPR001837">
    <property type="entry name" value="Adenylate_cyclase-assoc_CAP"/>
</dbReference>
<name>A0A8J9VQG9_9NEOP</name>
<dbReference type="PANTHER" id="PTHR10652:SF0">
    <property type="entry name" value="ADENYLYL CYCLASE-ASSOCIATED PROTEIN"/>
    <property type="match status" value="1"/>
</dbReference>
<dbReference type="InterPro" id="IPR006599">
    <property type="entry name" value="CARP_motif"/>
</dbReference>
<gene>
    <name evidence="5" type="ORF">BINO364_LOCUS12738</name>
</gene>
<dbReference type="SMART" id="SM00673">
    <property type="entry name" value="CARP"/>
    <property type="match status" value="1"/>
</dbReference>
<dbReference type="InterPro" id="IPR013912">
    <property type="entry name" value="Adenylate_cyclase-assoc_CAP_C"/>
</dbReference>
<evidence type="ECO:0000256" key="3">
    <source>
        <dbReference type="SAM" id="MobiDB-lite"/>
    </source>
</evidence>
<keyword evidence="6" id="KW-1185">Reference proteome</keyword>
<dbReference type="InterPro" id="IPR036222">
    <property type="entry name" value="CAP_N_sf"/>
</dbReference>
<dbReference type="Pfam" id="PF01213">
    <property type="entry name" value="CAP_N-CM"/>
    <property type="match status" value="1"/>
</dbReference>
<dbReference type="InterPro" id="IPR013992">
    <property type="entry name" value="Adenylate_cyclase-assoc_CAP_N"/>
</dbReference>
<dbReference type="PANTHER" id="PTHR10652">
    <property type="entry name" value="ADENYLYL CYCLASE-ASSOCIATED PROTEIN"/>
    <property type="match status" value="1"/>
</dbReference>
<evidence type="ECO:0000259" key="4">
    <source>
        <dbReference type="PROSITE" id="PS51329"/>
    </source>
</evidence>
<dbReference type="Proteomes" id="UP000838878">
    <property type="component" value="Chromosome 6"/>
</dbReference>
<dbReference type="Pfam" id="PF08603">
    <property type="entry name" value="CAP_C"/>
    <property type="match status" value="1"/>
</dbReference>
<dbReference type="GO" id="GO:0008179">
    <property type="term" value="F:adenylate cyclase binding"/>
    <property type="evidence" value="ECO:0007669"/>
    <property type="project" value="TreeGrafter"/>
</dbReference>
<dbReference type="EMBL" id="OV170226">
    <property type="protein sequence ID" value="CAH0727388.1"/>
    <property type="molecule type" value="Genomic_DNA"/>
</dbReference>
<dbReference type="InterPro" id="IPR036223">
    <property type="entry name" value="CAP_C_sf"/>
</dbReference>
<proteinExistence type="inferred from homology"/>
<dbReference type="SUPFAM" id="SSF101278">
    <property type="entry name" value="N-terminal domain of adenylylcyclase associated protein, CAP"/>
    <property type="match status" value="1"/>
</dbReference>
<dbReference type="InterPro" id="IPR017901">
    <property type="entry name" value="C-CAP_CF_C-like"/>
</dbReference>
<reference evidence="5" key="1">
    <citation type="submission" date="2021-12" db="EMBL/GenBank/DDBJ databases">
        <authorList>
            <person name="Martin H S."/>
        </authorList>
    </citation>
    <scope>NUCLEOTIDE SEQUENCE</scope>
</reference>
<dbReference type="Gene3D" id="1.25.40.330">
    <property type="entry name" value="Adenylate cyclase-associated CAP, N-terminal domain"/>
    <property type="match status" value="1"/>
</dbReference>
<dbReference type="OrthoDB" id="1601at2759"/>
<dbReference type="GO" id="GO:0019933">
    <property type="term" value="P:cAMP-mediated signaling"/>
    <property type="evidence" value="ECO:0007669"/>
    <property type="project" value="TreeGrafter"/>
</dbReference>
<sequence length="465" mass="51146">MDNGKSTRNMRHLIEMFDRTRTNPDEEEGAVNAVLLEADKENTDCSEIEQTAAGHSSAADLEALIERLERVTSRLERLPVLRERTPTPPCSLAPSPAGDAIQTPLIASFIETDDMSINGYQDLVQGPLLTYLQLSKQLGGDIATHANLVNDAFQEQLRYIQLATSRSKPSQAEEVQLLAPTSDKISSIQQYREKNRASPFFNHLSAISESIPALGWVAVSPTPAPYVKEMNDAGQFYTNRVLKEWKEKNKTHVEWCRAWVQLLSDLQAYVKQYHTTGLVWSGKGGAPPPPPPPGGMPPPPPALPDVDFANMPADDRSALFAEINKGEAITSSLRKVTSDMQTHKNPQLRQGPAPFKAAAPKVPTKALPTPGAGVLPDKPPVFARDGKKWIIEYQKGNSNLVVENAEMNNVVYMFRCRDSALTVRGKINGVVLDSCTKCAVVFDNLVSSVEFVNCQSVQMQVSKLF</sequence>
<evidence type="ECO:0000256" key="2">
    <source>
        <dbReference type="RuleBase" id="RU000647"/>
    </source>
</evidence>
<evidence type="ECO:0000313" key="5">
    <source>
        <dbReference type="EMBL" id="CAH0727388.1"/>
    </source>
</evidence>
<dbReference type="GO" id="GO:0007015">
    <property type="term" value="P:actin filament organization"/>
    <property type="evidence" value="ECO:0007669"/>
    <property type="project" value="TreeGrafter"/>
</dbReference>
<organism evidence="5 6">
    <name type="scientific">Brenthis ino</name>
    <name type="common">lesser marbled fritillary</name>
    <dbReference type="NCBI Taxonomy" id="405034"/>
    <lineage>
        <taxon>Eukaryota</taxon>
        <taxon>Metazoa</taxon>
        <taxon>Ecdysozoa</taxon>
        <taxon>Arthropoda</taxon>
        <taxon>Hexapoda</taxon>
        <taxon>Insecta</taxon>
        <taxon>Pterygota</taxon>
        <taxon>Neoptera</taxon>
        <taxon>Endopterygota</taxon>
        <taxon>Lepidoptera</taxon>
        <taxon>Glossata</taxon>
        <taxon>Ditrysia</taxon>
        <taxon>Papilionoidea</taxon>
        <taxon>Nymphalidae</taxon>
        <taxon>Heliconiinae</taxon>
        <taxon>Argynnini</taxon>
        <taxon>Brenthis</taxon>
    </lineage>
</organism>
<dbReference type="FunFam" id="1.25.40.330:FF:000001">
    <property type="entry name" value="Adenylyl cyclase-associated protein"/>
    <property type="match status" value="1"/>
</dbReference>
<evidence type="ECO:0000313" key="6">
    <source>
        <dbReference type="Proteomes" id="UP000838878"/>
    </source>
</evidence>
<dbReference type="PROSITE" id="PS51329">
    <property type="entry name" value="C_CAP_COFACTOR_C"/>
    <property type="match status" value="1"/>
</dbReference>
<dbReference type="PROSITE" id="PS01088">
    <property type="entry name" value="CAP_1"/>
    <property type="match status" value="1"/>
</dbReference>
<feature type="region of interest" description="Disordered" evidence="3">
    <location>
        <begin position="343"/>
        <end position="378"/>
    </location>
</feature>
<dbReference type="InterPro" id="IPR018106">
    <property type="entry name" value="CAP_CS_N"/>
</dbReference>
<dbReference type="InterPro" id="IPR053950">
    <property type="entry name" value="CAP_N"/>
</dbReference>
<feature type="non-terminal residue" evidence="5">
    <location>
        <position position="465"/>
    </location>
</feature>
<dbReference type="GO" id="GO:0005737">
    <property type="term" value="C:cytoplasm"/>
    <property type="evidence" value="ECO:0007669"/>
    <property type="project" value="TreeGrafter"/>
</dbReference>
<feature type="domain" description="C-CAP/cofactor C-like" evidence="4">
    <location>
        <begin position="376"/>
        <end position="465"/>
    </location>
</feature>
<dbReference type="AlphaFoldDB" id="A0A8J9VQG9"/>
<accession>A0A8J9VQG9</accession>
<dbReference type="InterPro" id="IPR016098">
    <property type="entry name" value="CAP/MinC_C"/>
</dbReference>
<comment type="similarity">
    <text evidence="1 2">Belongs to the CAP family.</text>
</comment>
<feature type="compositionally biased region" description="Pro residues" evidence="3">
    <location>
        <begin position="286"/>
        <end position="302"/>
    </location>
</feature>
<dbReference type="SUPFAM" id="SSF69340">
    <property type="entry name" value="C-terminal domain of adenylylcyclase associated protein"/>
    <property type="match status" value="1"/>
</dbReference>
<feature type="compositionally biased region" description="Low complexity" evidence="3">
    <location>
        <begin position="352"/>
        <end position="370"/>
    </location>
</feature>
<dbReference type="Pfam" id="PF21938">
    <property type="entry name" value="CAP_N"/>
    <property type="match status" value="1"/>
</dbReference>
<dbReference type="Gene3D" id="2.160.20.70">
    <property type="match status" value="1"/>
</dbReference>
<evidence type="ECO:0000256" key="1">
    <source>
        <dbReference type="ARBA" id="ARBA00007659"/>
    </source>
</evidence>